<dbReference type="AlphaFoldDB" id="A0AAN9AD51"/>
<reference evidence="2 3" key="1">
    <citation type="submission" date="2023-11" db="EMBL/GenBank/DDBJ databases">
        <title>Halocaridina rubra genome assembly.</title>
        <authorList>
            <person name="Smith C."/>
        </authorList>
    </citation>
    <scope>NUCLEOTIDE SEQUENCE [LARGE SCALE GENOMIC DNA]</scope>
    <source>
        <strain evidence="2">EP-1</strain>
        <tissue evidence="2">Whole</tissue>
    </source>
</reference>
<keyword evidence="1" id="KW-0472">Membrane</keyword>
<feature type="non-terminal residue" evidence="2">
    <location>
        <position position="159"/>
    </location>
</feature>
<evidence type="ECO:0000313" key="2">
    <source>
        <dbReference type="EMBL" id="KAK7083589.1"/>
    </source>
</evidence>
<feature type="transmembrane region" description="Helical" evidence="1">
    <location>
        <begin position="35"/>
        <end position="57"/>
    </location>
</feature>
<evidence type="ECO:0000313" key="3">
    <source>
        <dbReference type="Proteomes" id="UP001381693"/>
    </source>
</evidence>
<keyword evidence="1" id="KW-0812">Transmembrane</keyword>
<dbReference type="Proteomes" id="UP001381693">
    <property type="component" value="Unassembled WGS sequence"/>
</dbReference>
<sequence>MGTTESKCATGSINTTTSPTVDTNPSAFLIFGQPWWIVAAIFLFMSHIIITILTIICKRTSSRGWSYRMNAFATPETKQESLHPVTDLQKDNSDVTPPTAPLPMQVQGFVNHPNTSNTAHLLCDPIIELGNPVDDGGDSIYENVLEELRIAALEQTVNT</sequence>
<comment type="caution">
    <text evidence="2">The sequence shown here is derived from an EMBL/GenBank/DDBJ whole genome shotgun (WGS) entry which is preliminary data.</text>
</comment>
<organism evidence="2 3">
    <name type="scientific">Halocaridina rubra</name>
    <name type="common">Hawaiian red shrimp</name>
    <dbReference type="NCBI Taxonomy" id="373956"/>
    <lineage>
        <taxon>Eukaryota</taxon>
        <taxon>Metazoa</taxon>
        <taxon>Ecdysozoa</taxon>
        <taxon>Arthropoda</taxon>
        <taxon>Crustacea</taxon>
        <taxon>Multicrustacea</taxon>
        <taxon>Malacostraca</taxon>
        <taxon>Eumalacostraca</taxon>
        <taxon>Eucarida</taxon>
        <taxon>Decapoda</taxon>
        <taxon>Pleocyemata</taxon>
        <taxon>Caridea</taxon>
        <taxon>Atyoidea</taxon>
        <taxon>Atyidae</taxon>
        <taxon>Halocaridina</taxon>
    </lineage>
</organism>
<keyword evidence="3" id="KW-1185">Reference proteome</keyword>
<proteinExistence type="predicted"/>
<dbReference type="EMBL" id="JAXCGZ010002780">
    <property type="protein sequence ID" value="KAK7083589.1"/>
    <property type="molecule type" value="Genomic_DNA"/>
</dbReference>
<name>A0AAN9AD51_HALRR</name>
<evidence type="ECO:0008006" key="4">
    <source>
        <dbReference type="Google" id="ProtNLM"/>
    </source>
</evidence>
<accession>A0AAN9AD51</accession>
<keyword evidence="1" id="KW-1133">Transmembrane helix</keyword>
<gene>
    <name evidence="2" type="ORF">SK128_001004</name>
</gene>
<protein>
    <recommendedName>
        <fullName evidence="4">Transmembrane protein</fullName>
    </recommendedName>
</protein>
<evidence type="ECO:0000256" key="1">
    <source>
        <dbReference type="SAM" id="Phobius"/>
    </source>
</evidence>